<evidence type="ECO:0000313" key="3">
    <source>
        <dbReference type="Proteomes" id="UP001189122"/>
    </source>
</evidence>
<evidence type="ECO:0000313" key="2">
    <source>
        <dbReference type="EMBL" id="CAA6674047.1"/>
    </source>
</evidence>
<sequence length="22" mass="2770">MKRDIRHKLGHMNTCDHWLHKL</sequence>
<dbReference type="AlphaFoldDB" id="A0A7I8IX86"/>
<proteinExistence type="predicted"/>
<reference evidence="1 3" key="1">
    <citation type="submission" date="2019-12" db="EMBL/GenBank/DDBJ databases">
        <authorList>
            <person name="Scholz U."/>
            <person name="Mascher M."/>
            <person name="Fiebig A."/>
        </authorList>
    </citation>
    <scope>NUCLEOTIDE SEQUENCE</scope>
</reference>
<keyword evidence="3" id="KW-1185">Reference proteome</keyword>
<dbReference type="EMBL" id="CACRZD030000072">
    <property type="protein sequence ID" value="CAA6674047.1"/>
    <property type="molecule type" value="Genomic_DNA"/>
</dbReference>
<protein>
    <submittedName>
        <fullName evidence="1">Uncharacterized protein</fullName>
    </submittedName>
</protein>
<evidence type="ECO:0000313" key="1">
    <source>
        <dbReference type="EMBL" id="CAA2622874.1"/>
    </source>
</evidence>
<gene>
    <name evidence="1" type="ORF">SI7747_07008833</name>
    <name evidence="2" type="ORF">SI7747_UN020405</name>
</gene>
<dbReference type="EMBL" id="CACRZD030000007">
    <property type="protein sequence ID" value="CAA6662448.1"/>
    <property type="molecule type" value="Genomic_DNA"/>
</dbReference>
<dbReference type="Proteomes" id="UP001189122">
    <property type="component" value="Unassembled WGS sequence"/>
</dbReference>
<organism evidence="1">
    <name type="scientific">Spirodela intermedia</name>
    <name type="common">Intermediate duckweed</name>
    <dbReference type="NCBI Taxonomy" id="51605"/>
    <lineage>
        <taxon>Eukaryota</taxon>
        <taxon>Viridiplantae</taxon>
        <taxon>Streptophyta</taxon>
        <taxon>Embryophyta</taxon>
        <taxon>Tracheophyta</taxon>
        <taxon>Spermatophyta</taxon>
        <taxon>Magnoliopsida</taxon>
        <taxon>Liliopsida</taxon>
        <taxon>Araceae</taxon>
        <taxon>Lemnoideae</taxon>
        <taxon>Spirodela</taxon>
    </lineage>
</organism>
<accession>A0A7I8IX86</accession>
<name>A0A7I8IX86_SPIIN</name>
<dbReference type="EMBL" id="LR743594">
    <property type="protein sequence ID" value="CAA2622874.1"/>
    <property type="molecule type" value="Genomic_DNA"/>
</dbReference>